<dbReference type="AlphaFoldDB" id="A0A831TF21"/>
<comment type="caution">
    <text evidence="2">The sequence shown here is derived from an EMBL/GenBank/DDBJ whole genome shotgun (WGS) entry which is preliminary data.</text>
</comment>
<proteinExistence type="predicted"/>
<feature type="transmembrane region" description="Helical" evidence="1">
    <location>
        <begin position="114"/>
        <end position="137"/>
    </location>
</feature>
<feature type="transmembrane region" description="Helical" evidence="1">
    <location>
        <begin position="48"/>
        <end position="71"/>
    </location>
</feature>
<keyword evidence="1" id="KW-1133">Transmembrane helix</keyword>
<protein>
    <submittedName>
        <fullName evidence="2">Uncharacterized protein</fullName>
    </submittedName>
</protein>
<gene>
    <name evidence="2" type="ORF">ENP34_14505</name>
</gene>
<name>A0A831TF21_9BACT</name>
<keyword evidence="1" id="KW-0812">Transmembrane</keyword>
<feature type="transmembrane region" description="Helical" evidence="1">
    <location>
        <begin position="15"/>
        <end position="36"/>
    </location>
</feature>
<sequence length="139" mass="14328">MDTPLSLSEETRATAGLILLTIVTIESGGLLSLRVLRGRHPMTAFQQAFARAGHAHAGVLATLALVCQILADAAELSGWLAIFARNGIWVAAILMSAGFFLSSAGRGVNAPNRLFVLVYAGAVSLAVGVVSLGIGLLTT</sequence>
<organism evidence="2">
    <name type="scientific">Thermorudis peleae</name>
    <dbReference type="NCBI Taxonomy" id="1382356"/>
    <lineage>
        <taxon>Bacteria</taxon>
        <taxon>Pseudomonadati</taxon>
        <taxon>Thermomicrobiota</taxon>
        <taxon>Thermomicrobia</taxon>
        <taxon>Thermomicrobia incertae sedis</taxon>
        <taxon>Thermorudis</taxon>
    </lineage>
</organism>
<reference evidence="2" key="1">
    <citation type="journal article" date="2020" name="mSystems">
        <title>Genome- and Community-Level Interaction Insights into Carbon Utilization and Element Cycling Functions of Hydrothermarchaeota in Hydrothermal Sediment.</title>
        <authorList>
            <person name="Zhou Z."/>
            <person name="Liu Y."/>
            <person name="Xu W."/>
            <person name="Pan J."/>
            <person name="Luo Z.H."/>
            <person name="Li M."/>
        </authorList>
    </citation>
    <scope>NUCLEOTIDE SEQUENCE [LARGE SCALE GENOMIC DNA]</scope>
    <source>
        <strain evidence="2">SpSt-210</strain>
    </source>
</reference>
<evidence type="ECO:0000256" key="1">
    <source>
        <dbReference type="SAM" id="Phobius"/>
    </source>
</evidence>
<keyword evidence="1" id="KW-0472">Membrane</keyword>
<accession>A0A831TF21</accession>
<dbReference type="EMBL" id="DSIY01000337">
    <property type="protein sequence ID" value="HEG92627.1"/>
    <property type="molecule type" value="Genomic_DNA"/>
</dbReference>
<feature type="transmembrane region" description="Helical" evidence="1">
    <location>
        <begin position="77"/>
        <end position="102"/>
    </location>
</feature>
<evidence type="ECO:0000313" key="2">
    <source>
        <dbReference type="EMBL" id="HEG92627.1"/>
    </source>
</evidence>